<proteinExistence type="predicted"/>
<accession>A0A1I0G3A3</accession>
<feature type="transmembrane region" description="Helical" evidence="1">
    <location>
        <begin position="20"/>
        <end position="39"/>
    </location>
</feature>
<dbReference type="InterPro" id="IPR007813">
    <property type="entry name" value="PilN"/>
</dbReference>
<dbReference type="RefSeq" id="WP_093330503.1">
    <property type="nucleotide sequence ID" value="NZ_AP027363.1"/>
</dbReference>
<protein>
    <submittedName>
        <fullName evidence="2">Fimbrial assembly protein (PilN)</fullName>
    </submittedName>
</protein>
<sequence>MAKYTINLLSEELLPKQPPLTLNRVIASWVVLLVIMLVWGSSISSKETSLGQQASMIKDETDDLVRRETVLKAQLAALKPDPDLVAQLENIRLLMRNKKALHAQLTDPNRTQSQGFSGAMTELAQNYSKDISLQNIHISNQDMSFSGVARMPAAVPAWLAGFEESPFLTGQTFNNFQITEDDEKNIGFIVSSELAKGAGKS</sequence>
<evidence type="ECO:0000256" key="1">
    <source>
        <dbReference type="SAM" id="Phobius"/>
    </source>
</evidence>
<dbReference type="EMBL" id="FOHK01000010">
    <property type="protein sequence ID" value="SET64352.1"/>
    <property type="molecule type" value="Genomic_DNA"/>
</dbReference>
<keyword evidence="1" id="KW-0812">Transmembrane</keyword>
<organism evidence="2 3">
    <name type="scientific">Thalassotalea agarivorans</name>
    <name type="common">Thalassomonas agarivorans</name>
    <dbReference type="NCBI Taxonomy" id="349064"/>
    <lineage>
        <taxon>Bacteria</taxon>
        <taxon>Pseudomonadati</taxon>
        <taxon>Pseudomonadota</taxon>
        <taxon>Gammaproteobacteria</taxon>
        <taxon>Alteromonadales</taxon>
        <taxon>Colwelliaceae</taxon>
        <taxon>Thalassotalea</taxon>
    </lineage>
</organism>
<dbReference type="Proteomes" id="UP000199308">
    <property type="component" value="Unassembled WGS sequence"/>
</dbReference>
<keyword evidence="1" id="KW-0472">Membrane</keyword>
<dbReference type="STRING" id="349064.SAMN05660429_02310"/>
<name>A0A1I0G3A3_THASX</name>
<dbReference type="OrthoDB" id="5296002at2"/>
<evidence type="ECO:0000313" key="3">
    <source>
        <dbReference type="Proteomes" id="UP000199308"/>
    </source>
</evidence>
<keyword evidence="1" id="KW-1133">Transmembrane helix</keyword>
<reference evidence="2 3" key="1">
    <citation type="submission" date="2016-10" db="EMBL/GenBank/DDBJ databases">
        <authorList>
            <person name="de Groot N.N."/>
        </authorList>
    </citation>
    <scope>NUCLEOTIDE SEQUENCE [LARGE SCALE GENOMIC DNA]</scope>
    <source>
        <strain evidence="2 3">DSM 19706</strain>
    </source>
</reference>
<dbReference type="AlphaFoldDB" id="A0A1I0G3A3"/>
<evidence type="ECO:0000313" key="2">
    <source>
        <dbReference type="EMBL" id="SET64352.1"/>
    </source>
</evidence>
<gene>
    <name evidence="2" type="ORF">SAMN05660429_02310</name>
</gene>
<dbReference type="Pfam" id="PF05137">
    <property type="entry name" value="PilN"/>
    <property type="match status" value="1"/>
</dbReference>
<keyword evidence="3" id="KW-1185">Reference proteome</keyword>